<evidence type="ECO:0000313" key="2">
    <source>
        <dbReference type="Proteomes" id="UP001062846"/>
    </source>
</evidence>
<keyword evidence="2" id="KW-1185">Reference proteome</keyword>
<reference evidence="1" key="1">
    <citation type="submission" date="2022-02" db="EMBL/GenBank/DDBJ databases">
        <title>Plant Genome Project.</title>
        <authorList>
            <person name="Zhang R.-G."/>
        </authorList>
    </citation>
    <scope>NUCLEOTIDE SEQUENCE</scope>
    <source>
        <strain evidence="1">AT1</strain>
    </source>
</reference>
<proteinExistence type="predicted"/>
<accession>A0ACC0LJK5</accession>
<comment type="caution">
    <text evidence="1">The sequence shown here is derived from an EMBL/GenBank/DDBJ whole genome shotgun (WGS) entry which is preliminary data.</text>
</comment>
<evidence type="ECO:0000313" key="1">
    <source>
        <dbReference type="EMBL" id="KAI8528358.1"/>
    </source>
</evidence>
<name>A0ACC0LJK5_RHOML</name>
<organism evidence="1 2">
    <name type="scientific">Rhododendron molle</name>
    <name type="common">Chinese azalea</name>
    <name type="synonym">Azalea mollis</name>
    <dbReference type="NCBI Taxonomy" id="49168"/>
    <lineage>
        <taxon>Eukaryota</taxon>
        <taxon>Viridiplantae</taxon>
        <taxon>Streptophyta</taxon>
        <taxon>Embryophyta</taxon>
        <taxon>Tracheophyta</taxon>
        <taxon>Spermatophyta</taxon>
        <taxon>Magnoliopsida</taxon>
        <taxon>eudicotyledons</taxon>
        <taxon>Gunneridae</taxon>
        <taxon>Pentapetalae</taxon>
        <taxon>asterids</taxon>
        <taxon>Ericales</taxon>
        <taxon>Ericaceae</taxon>
        <taxon>Ericoideae</taxon>
        <taxon>Rhodoreae</taxon>
        <taxon>Rhododendron</taxon>
    </lineage>
</organism>
<dbReference type="Proteomes" id="UP001062846">
    <property type="component" value="Chromosome 12"/>
</dbReference>
<sequence length="366" mass="39718">MWGLEIVAVVVAECVEVGLNTMSKAAMRRGMNNFIYSAYSTSLGVLFLVPLAFFFHRITSPPPKLAFSTLSKICLLGAIGYCVQMCLYLGIQLSSPTLASALTNLTPAFTFILARISGYIFLSPRMEKLDLKSKSSQAKCIGTVVSILGAFTVTFYKGPPIIFGSPSSISVLHEEAVQIQSPVPQQNWVIGGFLIASGSFILAILFIVQTWIMKDYPAPLMVTLLGNSFTSIFATAVALILERDPNAWKLRSDIELVTIVYAAIFAVSLRNIVLTWLVHGKGPVFVTMFKPLGIVIALVMGIAFLGDTLYLGSVIGALIIAIGFYSVLWGKAEEEKAAEEINGTNGFGPNYDNKFPLLQKESTEEA</sequence>
<dbReference type="EMBL" id="CM046399">
    <property type="protein sequence ID" value="KAI8528358.1"/>
    <property type="molecule type" value="Genomic_DNA"/>
</dbReference>
<protein>
    <submittedName>
        <fullName evidence="1">Uncharacterized protein</fullName>
    </submittedName>
</protein>
<gene>
    <name evidence="1" type="ORF">RHMOL_Rhmol12G0143600</name>
</gene>